<evidence type="ECO:0000313" key="3">
    <source>
        <dbReference type="EMBL" id="MEK8031025.1"/>
    </source>
</evidence>
<dbReference type="Proteomes" id="UP001371218">
    <property type="component" value="Unassembled WGS sequence"/>
</dbReference>
<dbReference type="Pfam" id="PF12697">
    <property type="entry name" value="Abhydrolase_6"/>
    <property type="match status" value="1"/>
</dbReference>
<comment type="caution">
    <text evidence="3">The sequence shown here is derived from an EMBL/GenBank/DDBJ whole genome shotgun (WGS) entry which is preliminary data.</text>
</comment>
<protein>
    <submittedName>
        <fullName evidence="3">Alpha/beta fold hydrolase</fullName>
    </submittedName>
</protein>
<evidence type="ECO:0000259" key="2">
    <source>
        <dbReference type="Pfam" id="PF12697"/>
    </source>
</evidence>
<dbReference type="InterPro" id="IPR022742">
    <property type="entry name" value="Hydrolase_4"/>
</dbReference>
<feature type="domain" description="AB hydrolase-1" evidence="2">
    <location>
        <begin position="353"/>
        <end position="576"/>
    </location>
</feature>
<dbReference type="InterPro" id="IPR000073">
    <property type="entry name" value="AB_hydrolase_1"/>
</dbReference>
<dbReference type="EMBL" id="JBBUTG010000004">
    <property type="protein sequence ID" value="MEK8031025.1"/>
    <property type="molecule type" value="Genomic_DNA"/>
</dbReference>
<dbReference type="InterPro" id="IPR029058">
    <property type="entry name" value="AB_hydrolase_fold"/>
</dbReference>
<dbReference type="PANTHER" id="PTHR42886">
    <property type="entry name" value="RE40534P-RELATED"/>
    <property type="match status" value="1"/>
</dbReference>
<dbReference type="SUPFAM" id="SSF53474">
    <property type="entry name" value="alpha/beta-Hydrolases"/>
    <property type="match status" value="2"/>
</dbReference>
<name>A0ABU9BQV3_9BURK</name>
<accession>A0ABU9BQV3</accession>
<sequence>MRESTPPQSQPATPAPSAAPIAFGAAETRCFGWYHAPRGTPRATGVVLCRPVGYEGTCAYETYTQLAERLSDRGFAVIRFDYHGTGDSIGSDSDPDRVQAWQACISAGLDEVRRLAGTPRLALFGVRIGATLATKVASEHGGVDSLVLWAPCASGRAFTRELRAAGTLRAHAPRAGETGGDDLETMGTLYTAQTLQDLQALDGKPSTPAPARRALFIARDDIPGAGPLPAAFREAGIDCDVVEWPGYTAMMAEPHEVDVPTSTLDSIIDWIAAGEPADARPEPRQGAEAPLQRDAVFAGVREIPLLFGHEHGLFGILAEPERLDPADNRAETAILMLNVGTNHRVGPNRLYVKMARAWAARGYRSLRFDLAGIGDSRSAAGYASTRLYSKGSTVDVGAAIERLSGLGVRRFILVGLCSGAYVAFQTALADPRVTGLVLINPRRLDWSEGETLQSAMQRSYKSSHYYRKALFETSTYKRLLQGDIDVRGIAGRLATLTRVRAERAARRLLGRAPAEENVLANMRLLSERGTDILLIVAEEDDGLDYLEFHLGPRGRHMSGQPNFRMLMVAGADHTLSQTESQVHVIEAVRQHLDHTGANIG</sequence>
<evidence type="ECO:0000259" key="1">
    <source>
        <dbReference type="Pfam" id="PF12146"/>
    </source>
</evidence>
<dbReference type="Pfam" id="PF12146">
    <property type="entry name" value="Hydrolase_4"/>
    <property type="match status" value="1"/>
</dbReference>
<gene>
    <name evidence="3" type="ORF">AACH06_09380</name>
</gene>
<dbReference type="RefSeq" id="WP_341425391.1">
    <property type="nucleotide sequence ID" value="NZ_JBBUTG010000004.1"/>
</dbReference>
<dbReference type="PANTHER" id="PTHR42886:SF29">
    <property type="entry name" value="PUMMELIG, ISOFORM A"/>
    <property type="match status" value="1"/>
</dbReference>
<evidence type="ECO:0000313" key="4">
    <source>
        <dbReference type="Proteomes" id="UP001371218"/>
    </source>
</evidence>
<keyword evidence="3" id="KW-0378">Hydrolase</keyword>
<reference evidence="3 4" key="1">
    <citation type="submission" date="2024-04" db="EMBL/GenBank/DDBJ databases">
        <title>Novel species of the genus Ideonella isolated from streams.</title>
        <authorList>
            <person name="Lu H."/>
        </authorList>
    </citation>
    <scope>NUCLEOTIDE SEQUENCE [LARGE SCALE GENOMIC DNA]</scope>
    <source>
        <strain evidence="3 4">DXS29W</strain>
    </source>
</reference>
<keyword evidence="4" id="KW-1185">Reference proteome</keyword>
<feature type="domain" description="Serine aminopeptidase S33" evidence="1">
    <location>
        <begin position="60"/>
        <end position="164"/>
    </location>
</feature>
<proteinExistence type="predicted"/>
<organism evidence="3 4">
    <name type="scientific">Ideonella lacteola</name>
    <dbReference type="NCBI Taxonomy" id="2984193"/>
    <lineage>
        <taxon>Bacteria</taxon>
        <taxon>Pseudomonadati</taxon>
        <taxon>Pseudomonadota</taxon>
        <taxon>Betaproteobacteria</taxon>
        <taxon>Burkholderiales</taxon>
        <taxon>Sphaerotilaceae</taxon>
        <taxon>Ideonella</taxon>
    </lineage>
</organism>
<dbReference type="GO" id="GO:0016787">
    <property type="term" value="F:hydrolase activity"/>
    <property type="evidence" value="ECO:0007669"/>
    <property type="project" value="UniProtKB-KW"/>
</dbReference>
<dbReference type="Gene3D" id="3.40.50.1820">
    <property type="entry name" value="alpha/beta hydrolase"/>
    <property type="match status" value="2"/>
</dbReference>